<dbReference type="GO" id="GO:1902201">
    <property type="term" value="P:negative regulation of bacterial-type flagellum-dependent cell motility"/>
    <property type="evidence" value="ECO:0007669"/>
    <property type="project" value="TreeGrafter"/>
</dbReference>
<dbReference type="InterPro" id="IPR050469">
    <property type="entry name" value="Diguanylate_Cyclase"/>
</dbReference>
<keyword evidence="5" id="KW-0812">Transmembrane</keyword>
<dbReference type="InterPro" id="IPR054327">
    <property type="entry name" value="His-kinase-like_sensor"/>
</dbReference>
<dbReference type="GO" id="GO:0005886">
    <property type="term" value="C:plasma membrane"/>
    <property type="evidence" value="ECO:0007669"/>
    <property type="project" value="UniProtKB-SubCell"/>
</dbReference>
<dbReference type="Pfam" id="PF00990">
    <property type="entry name" value="GGDEF"/>
    <property type="match status" value="1"/>
</dbReference>
<dbReference type="FunFam" id="3.30.70.270:FF:000001">
    <property type="entry name" value="Diguanylate cyclase domain protein"/>
    <property type="match status" value="1"/>
</dbReference>
<dbReference type="Pfam" id="PF22588">
    <property type="entry name" value="dCache_1_like"/>
    <property type="match status" value="1"/>
</dbReference>
<dbReference type="EMBL" id="CP000094">
    <property type="protein sequence ID" value="ABA75538.1"/>
    <property type="molecule type" value="Genomic_DNA"/>
</dbReference>
<accession>Q3K9L6</accession>
<keyword evidence="5" id="KW-0472">Membrane</keyword>
<gene>
    <name evidence="7" type="ordered locus">Pfl01_3800</name>
</gene>
<dbReference type="SUPFAM" id="SSF55073">
    <property type="entry name" value="Nucleotide cyclase"/>
    <property type="match status" value="1"/>
</dbReference>
<evidence type="ECO:0000256" key="2">
    <source>
        <dbReference type="ARBA" id="ARBA00004533"/>
    </source>
</evidence>
<dbReference type="CDD" id="cd12915">
    <property type="entry name" value="PDC2_DGC_like"/>
    <property type="match status" value="1"/>
</dbReference>
<dbReference type="InterPro" id="IPR000160">
    <property type="entry name" value="GGDEF_dom"/>
</dbReference>
<comment type="cofactor">
    <cofactor evidence="1">
        <name>Mg(2+)</name>
        <dbReference type="ChEBI" id="CHEBI:18420"/>
    </cofactor>
</comment>
<evidence type="ECO:0000256" key="1">
    <source>
        <dbReference type="ARBA" id="ARBA00001946"/>
    </source>
</evidence>
<dbReference type="HOGENOM" id="CLU_000445_134_2_6"/>
<dbReference type="Gene3D" id="3.30.450.20">
    <property type="entry name" value="PAS domain"/>
    <property type="match status" value="2"/>
</dbReference>
<dbReference type="Proteomes" id="UP000002704">
    <property type="component" value="Chromosome"/>
</dbReference>
<dbReference type="PANTHER" id="PTHR45138:SF9">
    <property type="entry name" value="DIGUANYLATE CYCLASE DGCM-RELATED"/>
    <property type="match status" value="1"/>
</dbReference>
<evidence type="ECO:0000259" key="6">
    <source>
        <dbReference type="PROSITE" id="PS50887"/>
    </source>
</evidence>
<proteinExistence type="predicted"/>
<reference evidence="7 8" key="1">
    <citation type="journal article" date="2009" name="Genome Biol.">
        <title>Genomic and genetic analyses of diversity and plant interactions of Pseudomonas fluorescens.</title>
        <authorList>
            <person name="Silby M.W."/>
            <person name="Cerdeno-Tarraga A.M."/>
            <person name="Vernikos G.S."/>
            <person name="Giddens S.R."/>
            <person name="Jackson R.W."/>
            <person name="Preston G.M."/>
            <person name="Zhang X.X."/>
            <person name="Moon C.D."/>
            <person name="Gehrig S.M."/>
            <person name="Godfrey S.A."/>
            <person name="Knight C.G."/>
            <person name="Malone J.G."/>
            <person name="Robinson Z."/>
            <person name="Spiers A.J."/>
            <person name="Harris S."/>
            <person name="Challis G.L."/>
            <person name="Yaxley A.M."/>
            <person name="Harris D."/>
            <person name="Seeger K."/>
            <person name="Murphy L."/>
            <person name="Rutter S."/>
            <person name="Squares R."/>
            <person name="Quail M.A."/>
            <person name="Saunders E."/>
            <person name="Mavromatis K."/>
            <person name="Brettin T.S."/>
            <person name="Bentley S.D."/>
            <person name="Hothersall J."/>
            <person name="Stephens E."/>
            <person name="Thomas C.M."/>
            <person name="Parkhill J."/>
            <person name="Levy S.B."/>
            <person name="Rainey P.B."/>
            <person name="Thomson N.R."/>
        </authorList>
    </citation>
    <scope>NUCLEOTIDE SEQUENCE [LARGE SCALE GENOMIC DNA]</scope>
    <source>
        <strain evidence="7 8">Pf0-1</strain>
    </source>
</reference>
<dbReference type="SMART" id="SM00267">
    <property type="entry name" value="GGDEF"/>
    <property type="match status" value="1"/>
</dbReference>
<keyword evidence="5" id="KW-1133">Transmembrane helix</keyword>
<dbReference type="NCBIfam" id="TIGR00254">
    <property type="entry name" value="GGDEF"/>
    <property type="match status" value="1"/>
</dbReference>
<dbReference type="InterPro" id="IPR029787">
    <property type="entry name" value="Nucleotide_cyclase"/>
</dbReference>
<evidence type="ECO:0000313" key="8">
    <source>
        <dbReference type="Proteomes" id="UP000002704"/>
    </source>
</evidence>
<name>Q3K9L6_PSEPF</name>
<dbReference type="KEGG" id="pfo:Pfl01_3800"/>
<dbReference type="PROSITE" id="PS50887">
    <property type="entry name" value="GGDEF"/>
    <property type="match status" value="1"/>
</dbReference>
<evidence type="ECO:0000256" key="3">
    <source>
        <dbReference type="ARBA" id="ARBA00012528"/>
    </source>
</evidence>
<dbReference type="Gene3D" id="3.30.70.270">
    <property type="match status" value="1"/>
</dbReference>
<comment type="subcellular location">
    <subcellularLocation>
        <location evidence="2">Cell inner membrane</location>
    </subcellularLocation>
</comment>
<evidence type="ECO:0000256" key="5">
    <source>
        <dbReference type="SAM" id="Phobius"/>
    </source>
</evidence>
<evidence type="ECO:0000313" key="7">
    <source>
        <dbReference type="EMBL" id="ABA75538.1"/>
    </source>
</evidence>
<comment type="catalytic activity">
    <reaction evidence="4">
        <text>2 GTP = 3',3'-c-di-GMP + 2 diphosphate</text>
        <dbReference type="Rhea" id="RHEA:24898"/>
        <dbReference type="ChEBI" id="CHEBI:33019"/>
        <dbReference type="ChEBI" id="CHEBI:37565"/>
        <dbReference type="ChEBI" id="CHEBI:58805"/>
        <dbReference type="EC" id="2.7.7.65"/>
    </reaction>
</comment>
<dbReference type="PANTHER" id="PTHR45138">
    <property type="entry name" value="REGULATORY COMPONENTS OF SENSORY TRANSDUCTION SYSTEM"/>
    <property type="match status" value="1"/>
</dbReference>
<dbReference type="GO" id="GO:0052621">
    <property type="term" value="F:diguanylate cyclase activity"/>
    <property type="evidence" value="ECO:0007669"/>
    <property type="project" value="UniProtKB-EC"/>
</dbReference>
<dbReference type="CDD" id="cd01949">
    <property type="entry name" value="GGDEF"/>
    <property type="match status" value="1"/>
</dbReference>
<evidence type="ECO:0000256" key="4">
    <source>
        <dbReference type="ARBA" id="ARBA00034247"/>
    </source>
</evidence>
<organism evidence="7 8">
    <name type="scientific">Pseudomonas fluorescens (strain Pf0-1)</name>
    <dbReference type="NCBI Taxonomy" id="205922"/>
    <lineage>
        <taxon>Bacteria</taxon>
        <taxon>Pseudomonadati</taxon>
        <taxon>Pseudomonadota</taxon>
        <taxon>Gammaproteobacteria</taxon>
        <taxon>Pseudomonadales</taxon>
        <taxon>Pseudomonadaceae</taxon>
        <taxon>Pseudomonas</taxon>
    </lineage>
</organism>
<dbReference type="eggNOG" id="COG3706">
    <property type="taxonomic scope" value="Bacteria"/>
</dbReference>
<dbReference type="GO" id="GO:0043709">
    <property type="term" value="P:cell adhesion involved in single-species biofilm formation"/>
    <property type="evidence" value="ECO:0007669"/>
    <property type="project" value="TreeGrafter"/>
</dbReference>
<feature type="domain" description="GGDEF" evidence="6">
    <location>
        <begin position="405"/>
        <end position="541"/>
    </location>
</feature>
<dbReference type="CDD" id="cd12914">
    <property type="entry name" value="PDC1_DGC_like"/>
    <property type="match status" value="1"/>
</dbReference>
<dbReference type="InterPro" id="IPR043128">
    <property type="entry name" value="Rev_trsase/Diguanyl_cyclase"/>
</dbReference>
<feature type="transmembrane region" description="Helical" evidence="5">
    <location>
        <begin position="54"/>
        <end position="72"/>
    </location>
</feature>
<protein>
    <recommendedName>
        <fullName evidence="3">diguanylate cyclase</fullName>
        <ecNumber evidence="3">2.7.7.65</ecNumber>
    </recommendedName>
</protein>
<feature type="transmembrane region" description="Helical" evidence="5">
    <location>
        <begin position="333"/>
        <end position="351"/>
    </location>
</feature>
<dbReference type="EC" id="2.7.7.65" evidence="3"/>
<sequence>MVAPHNPVGYAHKKQGFRAFAPVVPAQDTLLPIPIHDPHQAPGGTLKRLPLRKAAVLFIVAVCLCLSGLLYLQIEQSRRQDLANAQVSSANLTRAMAQQAEDTFLAADLVMTSLVDWVQEDGYGAAQKPRLQRTFARRVQQLEQLHGMFLFDREGQWVITSFPDLPRGNGVADREYFKFHQQNVSGVAHIGPAIRSRENGEWIIPISKRVNDRAGNFQGVLLAGIKMSYFDKFFKSFSLDDNGTMFLGMTDGTLLARRPFDESLIGTSLAKGEIYQKLLPNASAGTAMIDSVVDGVTRLYGYRQLESYPLVVAASSSRDTILQGWYDRAFQSSVIVALVMLGVALFGWVFIHQVRDGERIEKNLRKAQQALEQIATHDSLTGLANRRLFERSLEVEFARGARQSSPVSLIMLDIDFFKRYNDAYGHVAGDHCLTQVAQVVKNCCQRKSDLAVRYGGEEFAVLLPDTDINGALAIAGQIRRSVMDKHITHSGSPTGYLTVSLGCYAFIPTGNDSPELFIQRADAALYQAKNAGRNRAAVLSMDVGVGELMRSDR</sequence>
<dbReference type="AlphaFoldDB" id="Q3K9L6"/>